<reference evidence="2" key="1">
    <citation type="journal article" date="2020" name="Stud. Mycol.">
        <title>101 Dothideomycetes genomes: a test case for predicting lifestyles and emergence of pathogens.</title>
        <authorList>
            <person name="Haridas S."/>
            <person name="Albert R."/>
            <person name="Binder M."/>
            <person name="Bloem J."/>
            <person name="Labutti K."/>
            <person name="Salamov A."/>
            <person name="Andreopoulos B."/>
            <person name="Baker S."/>
            <person name="Barry K."/>
            <person name="Bills G."/>
            <person name="Bluhm B."/>
            <person name="Cannon C."/>
            <person name="Castanera R."/>
            <person name="Culley D."/>
            <person name="Daum C."/>
            <person name="Ezra D."/>
            <person name="Gonzalez J."/>
            <person name="Henrissat B."/>
            <person name="Kuo A."/>
            <person name="Liang C."/>
            <person name="Lipzen A."/>
            <person name="Lutzoni F."/>
            <person name="Magnuson J."/>
            <person name="Mondo S."/>
            <person name="Nolan M."/>
            <person name="Ohm R."/>
            <person name="Pangilinan J."/>
            <person name="Park H.-J."/>
            <person name="Ramirez L."/>
            <person name="Alfaro M."/>
            <person name="Sun H."/>
            <person name="Tritt A."/>
            <person name="Yoshinaga Y."/>
            <person name="Zwiers L.-H."/>
            <person name="Turgeon B."/>
            <person name="Goodwin S."/>
            <person name="Spatafora J."/>
            <person name="Crous P."/>
            <person name="Grigoriev I."/>
        </authorList>
    </citation>
    <scope>NUCLEOTIDE SEQUENCE</scope>
    <source>
        <strain evidence="2">CBS 123094</strain>
    </source>
</reference>
<proteinExistence type="predicted"/>
<evidence type="ECO:0000313" key="3">
    <source>
        <dbReference type="Proteomes" id="UP000799779"/>
    </source>
</evidence>
<dbReference type="InterPro" id="IPR036291">
    <property type="entry name" value="NAD(P)-bd_dom_sf"/>
</dbReference>
<evidence type="ECO:0000256" key="1">
    <source>
        <dbReference type="ARBA" id="ARBA00023002"/>
    </source>
</evidence>
<dbReference type="AlphaFoldDB" id="A0A6A5X5F1"/>
<keyword evidence="1" id="KW-0560">Oxidoreductase</keyword>
<dbReference type="OrthoDB" id="542013at2759"/>
<dbReference type="GO" id="GO:0016491">
    <property type="term" value="F:oxidoreductase activity"/>
    <property type="evidence" value="ECO:0007669"/>
    <property type="project" value="UniProtKB-KW"/>
</dbReference>
<sequence>MPIRSTAHGIANVIFSNLFITLPIPKGSLNGQTIVVTGANTGLGYESCKHLLRLGVTHLVMGVRNLEKGAKAKRNLVASTAREESCIEVWQVDMANYRSVHDFAARIAALPRLDALLANAGLYRLDFSMTQGDETQIAINVISTVLLCLLALPAMRKSAAQFNIIPRIVIPNSALHYVAPRNEVSGTGDLFADLNNAKTADLANRYALSKLLIIYAVRALAKKIDYAIINTPNPSYSGSSGLVGENPGLGLRISEKLLARSTEEGSRALVDGVLAGKESHGQYLTNCHVQIPSTLVTNAEGVRIQKVFFDQLVKKLESISPEVMQGV</sequence>
<protein>
    <submittedName>
        <fullName evidence="2">Putative short-chain dehydrogenase</fullName>
    </submittedName>
</protein>
<dbReference type="SUPFAM" id="SSF51735">
    <property type="entry name" value="NAD(P)-binding Rossmann-fold domains"/>
    <property type="match status" value="1"/>
</dbReference>
<dbReference type="PANTHER" id="PTHR43157:SF31">
    <property type="entry name" value="PHOSPHATIDYLINOSITOL-GLYCAN BIOSYNTHESIS CLASS F PROTEIN"/>
    <property type="match status" value="1"/>
</dbReference>
<dbReference type="PRINTS" id="PR00081">
    <property type="entry name" value="GDHRDH"/>
</dbReference>
<name>A0A6A5X5F1_9PLEO</name>
<accession>A0A6A5X5F1</accession>
<dbReference type="Proteomes" id="UP000799779">
    <property type="component" value="Unassembled WGS sequence"/>
</dbReference>
<keyword evidence="3" id="KW-1185">Reference proteome</keyword>
<dbReference type="EMBL" id="ML977556">
    <property type="protein sequence ID" value="KAF2008116.1"/>
    <property type="molecule type" value="Genomic_DNA"/>
</dbReference>
<dbReference type="Pfam" id="PF00106">
    <property type="entry name" value="adh_short"/>
    <property type="match status" value="1"/>
</dbReference>
<gene>
    <name evidence="2" type="ORF">P154DRAFT_479595</name>
</gene>
<organism evidence="2 3">
    <name type="scientific">Amniculicola lignicola CBS 123094</name>
    <dbReference type="NCBI Taxonomy" id="1392246"/>
    <lineage>
        <taxon>Eukaryota</taxon>
        <taxon>Fungi</taxon>
        <taxon>Dikarya</taxon>
        <taxon>Ascomycota</taxon>
        <taxon>Pezizomycotina</taxon>
        <taxon>Dothideomycetes</taxon>
        <taxon>Pleosporomycetidae</taxon>
        <taxon>Pleosporales</taxon>
        <taxon>Amniculicolaceae</taxon>
        <taxon>Amniculicola</taxon>
    </lineage>
</organism>
<dbReference type="PANTHER" id="PTHR43157">
    <property type="entry name" value="PHOSPHATIDYLINOSITOL-GLYCAN BIOSYNTHESIS CLASS F PROTEIN-RELATED"/>
    <property type="match status" value="1"/>
</dbReference>
<dbReference type="Gene3D" id="3.40.50.720">
    <property type="entry name" value="NAD(P)-binding Rossmann-like Domain"/>
    <property type="match status" value="1"/>
</dbReference>
<evidence type="ECO:0000313" key="2">
    <source>
        <dbReference type="EMBL" id="KAF2008116.1"/>
    </source>
</evidence>
<dbReference type="InterPro" id="IPR002347">
    <property type="entry name" value="SDR_fam"/>
</dbReference>